<dbReference type="eggNOG" id="KOG3178">
    <property type="taxonomic scope" value="Eukaryota"/>
</dbReference>
<evidence type="ECO:0000259" key="4">
    <source>
        <dbReference type="Pfam" id="PF00891"/>
    </source>
</evidence>
<sequence length="445" mass="49887">MAANSTVTTNDHLTSLATLISSSVQEVIAAYTSIGQAVPSLDSVEPGPFDGAVEDVPERLARAVRVIEAACAQLVCTVSNPSGLVFDKAIAQPELSCLIIVTNARIADLLADKPEGMHVKQLAETSGFGDSDKLGRVMRLLAAKHVFHEVRPDVYANNRLSVKLISKNPMFDLASLFMDEIRLAAAHAYETFSTKPKFPDETAFQRLTGHKLFDWYNLPENKEKAERLNRAMVAATKMHGSFLSKVYPWMEHPSECTACDVAGGNGHNMMDLLKKHPNLKAVLQDQPEVIEQAKEYWTKEYPQAIEEKRVQFVPFNFFTDQAVEGCDVYYLRCIIHDWPDDRCLTILRNIRKAMKPEARLVIHELAIPSPARYVQCPEDRAPEPLLPNWGASIARAYDFDFVMMTSCGAKERTLEEMVSLCEMCGLRFRQLYPAGKMDLMEFIPV</sequence>
<name>A0A0W0F4P7_MONRR</name>
<evidence type="ECO:0000313" key="6">
    <source>
        <dbReference type="EMBL" id="KTB31260.1"/>
    </source>
</evidence>
<dbReference type="EMBL" id="LATX01002342">
    <property type="protein sequence ID" value="KTB31260.1"/>
    <property type="molecule type" value="Genomic_DNA"/>
</dbReference>
<dbReference type="PANTHER" id="PTHR43712:SF2">
    <property type="entry name" value="O-METHYLTRANSFERASE CICE"/>
    <property type="match status" value="1"/>
</dbReference>
<keyword evidence="1 6" id="KW-0489">Methyltransferase</keyword>
<feature type="domain" description="O-methyltransferase C-terminal" evidence="4">
    <location>
        <begin position="202"/>
        <end position="368"/>
    </location>
</feature>
<organism evidence="6 7">
    <name type="scientific">Moniliophthora roreri</name>
    <name type="common">Frosty pod rot fungus</name>
    <name type="synonym">Monilia roreri</name>
    <dbReference type="NCBI Taxonomy" id="221103"/>
    <lineage>
        <taxon>Eukaryota</taxon>
        <taxon>Fungi</taxon>
        <taxon>Dikarya</taxon>
        <taxon>Basidiomycota</taxon>
        <taxon>Agaricomycotina</taxon>
        <taxon>Agaricomycetes</taxon>
        <taxon>Agaricomycetidae</taxon>
        <taxon>Agaricales</taxon>
        <taxon>Marasmiineae</taxon>
        <taxon>Marasmiaceae</taxon>
        <taxon>Moniliophthora</taxon>
    </lineage>
</organism>
<dbReference type="AlphaFoldDB" id="A0A0W0F4P7"/>
<dbReference type="Gene3D" id="1.10.10.10">
    <property type="entry name" value="Winged helix-like DNA-binding domain superfamily/Winged helix DNA-binding domain"/>
    <property type="match status" value="1"/>
</dbReference>
<dbReference type="PROSITE" id="PS51683">
    <property type="entry name" value="SAM_OMT_II"/>
    <property type="match status" value="1"/>
</dbReference>
<evidence type="ECO:0000259" key="5">
    <source>
        <dbReference type="Pfam" id="PF08100"/>
    </source>
</evidence>
<dbReference type="SUPFAM" id="SSF53335">
    <property type="entry name" value="S-adenosyl-L-methionine-dependent methyltransferases"/>
    <property type="match status" value="1"/>
</dbReference>
<dbReference type="InterPro" id="IPR029063">
    <property type="entry name" value="SAM-dependent_MTases_sf"/>
</dbReference>
<proteinExistence type="predicted"/>
<reference evidence="6 7" key="1">
    <citation type="submission" date="2015-12" db="EMBL/GenBank/DDBJ databases">
        <title>Draft genome sequence of Moniliophthora roreri, the causal agent of frosty pod rot of cacao.</title>
        <authorList>
            <person name="Aime M.C."/>
            <person name="Diaz-Valderrama J.R."/>
            <person name="Kijpornyongpan T."/>
            <person name="Phillips-Mora W."/>
        </authorList>
    </citation>
    <scope>NUCLEOTIDE SEQUENCE [LARGE SCALE GENOMIC DNA]</scope>
    <source>
        <strain evidence="6 7">MCA 2952</strain>
    </source>
</reference>
<keyword evidence="3" id="KW-0949">S-adenosyl-L-methionine</keyword>
<dbReference type="PANTHER" id="PTHR43712">
    <property type="entry name" value="PUTATIVE (AFU_ORTHOLOGUE AFUA_4G14580)-RELATED"/>
    <property type="match status" value="1"/>
</dbReference>
<dbReference type="Pfam" id="PF08100">
    <property type="entry name" value="Dimerisation"/>
    <property type="match status" value="1"/>
</dbReference>
<dbReference type="InterPro" id="IPR036388">
    <property type="entry name" value="WH-like_DNA-bd_sf"/>
</dbReference>
<dbReference type="GO" id="GO:0032259">
    <property type="term" value="P:methylation"/>
    <property type="evidence" value="ECO:0007669"/>
    <property type="project" value="UniProtKB-KW"/>
</dbReference>
<evidence type="ECO:0000313" key="7">
    <source>
        <dbReference type="Proteomes" id="UP000054988"/>
    </source>
</evidence>
<keyword evidence="2 6" id="KW-0808">Transferase</keyword>
<gene>
    <name evidence="6" type="ORF">WG66_16154</name>
</gene>
<dbReference type="GO" id="GO:0008171">
    <property type="term" value="F:O-methyltransferase activity"/>
    <property type="evidence" value="ECO:0007669"/>
    <property type="project" value="InterPro"/>
</dbReference>
<dbReference type="Gene3D" id="3.40.50.150">
    <property type="entry name" value="Vaccinia Virus protein VP39"/>
    <property type="match status" value="1"/>
</dbReference>
<evidence type="ECO:0000256" key="1">
    <source>
        <dbReference type="ARBA" id="ARBA00022603"/>
    </source>
</evidence>
<feature type="domain" description="O-methyltransferase dimerisation" evidence="5">
    <location>
        <begin position="97"/>
        <end position="165"/>
    </location>
</feature>
<protein>
    <submittedName>
        <fullName evidence="6">Putative S-adenosyl-L-methionine-dependent methyltransferase</fullName>
    </submittedName>
</protein>
<dbReference type="SUPFAM" id="SSF46785">
    <property type="entry name" value="Winged helix' DNA-binding domain"/>
    <property type="match status" value="1"/>
</dbReference>
<dbReference type="Pfam" id="PF00891">
    <property type="entry name" value="Methyltransf_2"/>
    <property type="match status" value="1"/>
</dbReference>
<comment type="caution">
    <text evidence="6">The sequence shown here is derived from an EMBL/GenBank/DDBJ whole genome shotgun (WGS) entry which is preliminary data.</text>
</comment>
<evidence type="ECO:0000256" key="2">
    <source>
        <dbReference type="ARBA" id="ARBA00022679"/>
    </source>
</evidence>
<dbReference type="InterPro" id="IPR001077">
    <property type="entry name" value="COMT_C"/>
</dbReference>
<dbReference type="Proteomes" id="UP000054988">
    <property type="component" value="Unassembled WGS sequence"/>
</dbReference>
<dbReference type="InterPro" id="IPR036390">
    <property type="entry name" value="WH_DNA-bd_sf"/>
</dbReference>
<dbReference type="InterPro" id="IPR016461">
    <property type="entry name" value="COMT-like"/>
</dbReference>
<accession>A0A0W0F4P7</accession>
<dbReference type="InterPro" id="IPR012967">
    <property type="entry name" value="COMT_dimerisation"/>
</dbReference>
<evidence type="ECO:0000256" key="3">
    <source>
        <dbReference type="ARBA" id="ARBA00022691"/>
    </source>
</evidence>